<evidence type="ECO:0000256" key="1">
    <source>
        <dbReference type="ARBA" id="ARBA00022722"/>
    </source>
</evidence>
<comment type="domain">
    <text evidence="15">The N-terminal DNA-binding domain is a ssDNA-dependent ATPase and has ATP-dependent 3'-5' helicase function. This domain interacts with RecC.</text>
</comment>
<gene>
    <name evidence="15" type="primary">recB</name>
    <name evidence="20" type="ORF">SAMN02745752_02351</name>
</gene>
<dbReference type="GO" id="GO:0016887">
    <property type="term" value="F:ATP hydrolysis activity"/>
    <property type="evidence" value="ECO:0007669"/>
    <property type="project" value="RHEA"/>
</dbReference>
<feature type="region of interest" description="Nuclease activity, interacts with RecD and RecA" evidence="15">
    <location>
        <begin position="930"/>
        <end position="1256"/>
    </location>
</feature>
<evidence type="ECO:0000256" key="9">
    <source>
        <dbReference type="ARBA" id="ARBA00022842"/>
    </source>
</evidence>
<feature type="region of interest" description="Disordered" evidence="17">
    <location>
        <begin position="968"/>
        <end position="991"/>
    </location>
</feature>
<dbReference type="EMBL" id="FPJW01000008">
    <property type="protein sequence ID" value="SFX63692.1"/>
    <property type="molecule type" value="Genomic_DNA"/>
</dbReference>
<dbReference type="Gene3D" id="1.10.3170.10">
    <property type="entry name" value="Recbcd, chain B, domain 2"/>
    <property type="match status" value="1"/>
</dbReference>
<evidence type="ECO:0000256" key="2">
    <source>
        <dbReference type="ARBA" id="ARBA00022723"/>
    </source>
</evidence>
<dbReference type="EC" id="5.6.2.4" evidence="15"/>
<evidence type="ECO:0000256" key="11">
    <source>
        <dbReference type="ARBA" id="ARBA00023204"/>
    </source>
</evidence>
<comment type="similarity">
    <text evidence="15">Belongs to the helicase family. UvrD subfamily.</text>
</comment>
<dbReference type="InterPro" id="IPR027417">
    <property type="entry name" value="P-loop_NTPase"/>
</dbReference>
<evidence type="ECO:0000256" key="7">
    <source>
        <dbReference type="ARBA" id="ARBA00022839"/>
    </source>
</evidence>
<dbReference type="InterPro" id="IPR004586">
    <property type="entry name" value="RecB"/>
</dbReference>
<feature type="region of interest" description="DNA-binding and helicase activity, interacts with RecC" evidence="15">
    <location>
        <begin position="1"/>
        <end position="880"/>
    </location>
</feature>
<keyword evidence="10 15" id="KW-0238">DNA-binding</keyword>
<comment type="miscellaneous">
    <text evidence="15">In the RecBCD complex, RecB has a slow 3'-5' helicase, an exonuclease activity and loads RecA onto ssDNA, RecD has a fast 5'-3' helicase activity, while RecC stimulates the ATPase and processivity of the RecB helicase and contributes to recognition of the Chi site.</text>
</comment>
<evidence type="ECO:0000259" key="19">
    <source>
        <dbReference type="PROSITE" id="PS51217"/>
    </source>
</evidence>
<dbReference type="CDD" id="cd22352">
    <property type="entry name" value="RecB_C-like"/>
    <property type="match status" value="1"/>
</dbReference>
<evidence type="ECO:0000256" key="6">
    <source>
        <dbReference type="ARBA" id="ARBA00022806"/>
    </source>
</evidence>
<keyword evidence="5 15" id="KW-0378">Hydrolase</keyword>
<evidence type="ECO:0000256" key="15">
    <source>
        <dbReference type="HAMAP-Rule" id="MF_01485"/>
    </source>
</evidence>
<dbReference type="PANTHER" id="PTHR11070:SF23">
    <property type="entry name" value="RECBCD ENZYME SUBUNIT RECB"/>
    <property type="match status" value="1"/>
</dbReference>
<reference evidence="20 21" key="1">
    <citation type="submission" date="2016-11" db="EMBL/GenBank/DDBJ databases">
        <authorList>
            <person name="Jaros S."/>
            <person name="Januszkiewicz K."/>
            <person name="Wedrychowicz H."/>
        </authorList>
    </citation>
    <scope>NUCLEOTIDE SEQUENCE [LARGE SCALE GENOMIC DNA]</scope>
    <source>
        <strain evidence="20 21">DSM 21637</strain>
    </source>
</reference>
<protein>
    <recommendedName>
        <fullName evidence="15">RecBCD enzyme subunit RecB</fullName>
        <ecNumber evidence="15">3.1.11.5</ecNumber>
        <ecNumber evidence="15">5.6.2.4</ecNumber>
    </recommendedName>
    <alternativeName>
        <fullName evidence="15">DNA 3'-5' helicase subunit RecB</fullName>
    </alternativeName>
    <alternativeName>
        <fullName evidence="15">Exonuclease V subunit RecB</fullName>
        <shortName evidence="15">ExoV subunit RecB</shortName>
    </alternativeName>
    <alternativeName>
        <fullName evidence="15">Helicase/nuclease RecBCD subunit RecB</fullName>
    </alternativeName>
</protein>
<feature type="domain" description="UvrD-like helicase C-terminal" evidence="19">
    <location>
        <begin position="504"/>
        <end position="772"/>
    </location>
</feature>
<dbReference type="InterPro" id="IPR000212">
    <property type="entry name" value="DNA_helicase_UvrD/REP"/>
</dbReference>
<dbReference type="OrthoDB" id="9810135at2"/>
<keyword evidence="11 15" id="KW-0234">DNA repair</keyword>
<dbReference type="GO" id="GO:0008854">
    <property type="term" value="F:exodeoxyribonuclease V activity"/>
    <property type="evidence" value="ECO:0007669"/>
    <property type="project" value="UniProtKB-EC"/>
</dbReference>
<dbReference type="Pfam" id="PF12705">
    <property type="entry name" value="PDDEXK_1"/>
    <property type="match status" value="1"/>
</dbReference>
<dbReference type="AlphaFoldDB" id="A0A1K1YQR6"/>
<evidence type="ECO:0000256" key="5">
    <source>
        <dbReference type="ARBA" id="ARBA00022801"/>
    </source>
</evidence>
<comment type="catalytic activity">
    <reaction evidence="15">
        <text>Exonucleolytic cleavage (in the presence of ATP) in either 5'- to 3'- or 3'- to 5'-direction to yield 5'-phosphooligonucleotides.</text>
        <dbReference type="EC" id="3.1.11.5"/>
    </reaction>
</comment>
<keyword evidence="8 15" id="KW-0067">ATP-binding</keyword>
<dbReference type="InterPro" id="IPR038726">
    <property type="entry name" value="PDDEXK_AddAB-type"/>
</dbReference>
<feature type="binding site" evidence="15">
    <location>
        <position position="1013"/>
    </location>
    <ligand>
        <name>Mg(2+)</name>
        <dbReference type="ChEBI" id="CHEBI:18420"/>
    </ligand>
</feature>
<evidence type="ECO:0000256" key="16">
    <source>
        <dbReference type="PROSITE-ProRule" id="PRU00560"/>
    </source>
</evidence>
<dbReference type="GO" id="GO:0000287">
    <property type="term" value="F:magnesium ion binding"/>
    <property type="evidence" value="ECO:0007669"/>
    <property type="project" value="UniProtKB-UniRule"/>
</dbReference>
<comment type="catalytic activity">
    <reaction evidence="13 15">
        <text>Couples ATP hydrolysis with the unwinding of duplex DNA by translocating in the 3'-5' direction.</text>
        <dbReference type="EC" id="5.6.2.4"/>
    </reaction>
</comment>
<dbReference type="InterPro" id="IPR014017">
    <property type="entry name" value="DNA_helicase_UvrD-like_C"/>
</dbReference>
<dbReference type="GO" id="GO:0009338">
    <property type="term" value="C:exodeoxyribonuclease V complex"/>
    <property type="evidence" value="ECO:0007669"/>
    <property type="project" value="TreeGrafter"/>
</dbReference>
<feature type="domain" description="UvrD-like helicase ATP-binding" evidence="18">
    <location>
        <begin position="1"/>
        <end position="465"/>
    </location>
</feature>
<dbReference type="HAMAP" id="MF_01485">
    <property type="entry name" value="RecB"/>
    <property type="match status" value="1"/>
</dbReference>
<feature type="active site" description="For nuclease activity" evidence="15">
    <location>
        <position position="1164"/>
    </location>
</feature>
<dbReference type="NCBIfam" id="TIGR00609">
    <property type="entry name" value="recB"/>
    <property type="match status" value="1"/>
</dbReference>
<feature type="compositionally biased region" description="Polar residues" evidence="17">
    <location>
        <begin position="974"/>
        <end position="983"/>
    </location>
</feature>
<feature type="binding site" evidence="15">
    <location>
        <position position="1151"/>
    </location>
    <ligand>
        <name>Mg(2+)</name>
        <dbReference type="ChEBI" id="CHEBI:18420"/>
    </ligand>
</feature>
<dbReference type="GO" id="GO:0003677">
    <property type="term" value="F:DNA binding"/>
    <property type="evidence" value="ECO:0007669"/>
    <property type="project" value="UniProtKB-UniRule"/>
</dbReference>
<evidence type="ECO:0000259" key="18">
    <source>
        <dbReference type="PROSITE" id="PS51198"/>
    </source>
</evidence>
<dbReference type="GO" id="GO:0005524">
    <property type="term" value="F:ATP binding"/>
    <property type="evidence" value="ECO:0007669"/>
    <property type="project" value="UniProtKB-UniRule"/>
</dbReference>
<comment type="function">
    <text evidence="15">A helicase/nuclease that prepares dsDNA breaks (DSB) for recombinational DNA repair. Binds to DSBs and unwinds DNA via a highly rapid and processive ATP-dependent bidirectional helicase activity. Unwinds dsDNA until it encounters a Chi (crossover hotspot instigator) sequence from the 3' direction. Cuts ssDNA a few nucleotides 3' to the Chi site. The properties and activities of the enzyme are changed at Chi. The Chi-altered holoenzyme produces a long 3'-ssDNA overhang and facilitates RecA-binding to the ssDNA for homologous DNA recombination and repair. Holoenzyme degrades any linearized DNA that is unable to undergo homologous recombination. In the holoenzyme this subunit contributes ATPase, 3'-5' helicase, exonuclease activity and loads RecA onto ssDNA.</text>
</comment>
<keyword evidence="3 15" id="KW-0547">Nucleotide-binding</keyword>
<dbReference type="SUPFAM" id="SSF52980">
    <property type="entry name" value="Restriction endonuclease-like"/>
    <property type="match status" value="1"/>
</dbReference>
<evidence type="ECO:0000256" key="10">
    <source>
        <dbReference type="ARBA" id="ARBA00023125"/>
    </source>
</evidence>
<keyword evidence="7 15" id="KW-0269">Exonuclease</keyword>
<dbReference type="InterPro" id="IPR014016">
    <property type="entry name" value="UvrD-like_ATP-bd"/>
</dbReference>
<dbReference type="Pfam" id="PF13361">
    <property type="entry name" value="UvrD_C"/>
    <property type="match status" value="1"/>
</dbReference>
<keyword evidence="9 15" id="KW-0460">Magnesium</keyword>
<name>A0A1K1YQR6_9GAMM</name>
<sequence length="1256" mass="141135">MSQPLDLMHFPLHGRSLIEASAGTGKTFTLALLYTRLILGQGEADSAFVRPLTPREILVVTFTDAAAEELRDRIRARLVEAAALFRESAATTPDPALLQLRASYPQEQWPTCAWRLQVAAEGMDEASIATIHSWCNRMLVEHAFDTRGLFDRQLVTDTRELLDSVVEDYWRVHFYPLPEHQARLISDCFSHPGALKDALQDLLKPTCHGLTHQGEILQVDDLQPHLLAAQQLQDQEAAIRQHWCRDWDAIVEHLLALRPALNATKHDSKDEAAFLKLLQQIRDWAEGRGAAPNKLKNFVLDGFVFKKGQEQAVQPFPAFTPLPEATSPPLANLLLAHARQWVLHTFRQRLQRQAEMGFDDLLIQLEQALDPAHAGAHATRLATLLRQAFPVAMIDEFQDTDPIQYRIFDAIYPQQQTDKTSALVLIGDPKQAIYSFRGADIHTYLLARQATDGRHFTLTRNFRSTEAMVAACNALFSHAEHHPRGAFCFRTDEQSHNPMPFVAVAAQGRKEALYLPDGAATAVTLWPFSPEPGEERLGTPAYRKLAAATAASQISSWLLAAREGKAGFGQQGQIEQPLQAADIALLVRTGKEARLLKQELARRGIASVYLSDRDSVFASREAADLLHWLRACAEPTDDRLVRAALGTNTLALPLQQLADWQQDELDWERQMQRFQRLHQSWQKQGVLVMLRQLMETWQLPARLLAQSQGERQLTNLLHLSEWLQQAASQLDGEQALIRHLAEHLDSRDEQQILRLESDARLVRIITIHKSKGLEYPLVLLPFISGWRELDGNTPQVPWRIQQQLYLEVAGKNACPEAWQQANQERISEDLRLLYVALTRARHALWLGVAPLATGNARKPVIERSALGYLLNGGQPLDSHQAFMAALQALADLHPQIQLTPPPPITDQQLPASDTITLEAARSLTLQRPEAWWIASYSAIRLVDAEDSRGSETGSAPETRLQQKAVEHFHEKPTATASTPSAVMSSPPPDPSQLTADNLMQYFPAGSQWGTFLHQLLEWAAVHQYQQPETGQLLQGFAAAAADHPTRLQVLQQRCELLDIGAYAEPLSQWLQQTLTRQWQLPCFANDAAPAFSLSGLQPHQLAVEMEFLFEAHQVNAARLDRLVCSQTLDAAVRPQASSEQQLNGLLKGFIDLVIEHQGRYYVIDWKSNRLDAGYSPAALREAILHKRYDLQYVLYLLALHRQLKARLPDYDYDRHLGGAIYVFLRGDPAQGDGLFMDRPPKSLIESLDRLFRGESP</sequence>
<dbReference type="GO" id="GO:0005829">
    <property type="term" value="C:cytosol"/>
    <property type="evidence" value="ECO:0007669"/>
    <property type="project" value="TreeGrafter"/>
</dbReference>
<dbReference type="SUPFAM" id="SSF52540">
    <property type="entry name" value="P-loop containing nucleoside triphosphate hydrolases"/>
    <property type="match status" value="1"/>
</dbReference>
<feature type="binding site" evidence="15">
    <location>
        <position position="1164"/>
    </location>
    <ligand>
        <name>Mg(2+)</name>
        <dbReference type="ChEBI" id="CHEBI:18420"/>
    </ligand>
</feature>
<dbReference type="PROSITE" id="PS51198">
    <property type="entry name" value="UVRD_HELICASE_ATP_BIND"/>
    <property type="match status" value="1"/>
</dbReference>
<dbReference type="EC" id="3.1.11.5" evidence="15"/>
<evidence type="ECO:0000256" key="3">
    <source>
        <dbReference type="ARBA" id="ARBA00022741"/>
    </source>
</evidence>
<dbReference type="PROSITE" id="PS51217">
    <property type="entry name" value="UVRD_HELICASE_CTER"/>
    <property type="match status" value="1"/>
</dbReference>
<dbReference type="InterPro" id="IPR011335">
    <property type="entry name" value="Restrct_endonuc-II-like"/>
</dbReference>
<dbReference type="Gene3D" id="3.90.320.10">
    <property type="match status" value="1"/>
</dbReference>
<evidence type="ECO:0000256" key="14">
    <source>
        <dbReference type="ARBA" id="ARBA00048988"/>
    </source>
</evidence>
<comment type="domain">
    <text evidence="15">The C-terminal domain has nuclease activity and interacts with RecD. It interacts with RecA, facilitating its loading onto ssDNA.</text>
</comment>
<dbReference type="Gene3D" id="1.10.486.10">
    <property type="entry name" value="PCRA, domain 4"/>
    <property type="match status" value="1"/>
</dbReference>
<keyword evidence="2 15" id="KW-0479">Metal-binding</keyword>
<proteinExistence type="inferred from homology"/>
<dbReference type="InterPro" id="IPR011604">
    <property type="entry name" value="PDDEXK-like_dom_sf"/>
</dbReference>
<comment type="catalytic activity">
    <reaction evidence="14 15">
        <text>ATP + H2O = ADP + phosphate + H(+)</text>
        <dbReference type="Rhea" id="RHEA:13065"/>
        <dbReference type="ChEBI" id="CHEBI:15377"/>
        <dbReference type="ChEBI" id="CHEBI:15378"/>
        <dbReference type="ChEBI" id="CHEBI:30616"/>
        <dbReference type="ChEBI" id="CHEBI:43474"/>
        <dbReference type="ChEBI" id="CHEBI:456216"/>
        <dbReference type="EC" id="5.6.2.4"/>
    </reaction>
</comment>
<dbReference type="GO" id="GO:0000724">
    <property type="term" value="P:double-strand break repair via homologous recombination"/>
    <property type="evidence" value="ECO:0007669"/>
    <property type="project" value="UniProtKB-UniRule"/>
</dbReference>
<feature type="binding site" evidence="16">
    <location>
        <begin position="20"/>
        <end position="27"/>
    </location>
    <ligand>
        <name>ATP</name>
        <dbReference type="ChEBI" id="CHEBI:30616"/>
    </ligand>
</feature>
<keyword evidence="21" id="KW-1185">Reference proteome</keyword>
<dbReference type="GO" id="GO:0043138">
    <property type="term" value="F:3'-5' DNA helicase activity"/>
    <property type="evidence" value="ECO:0007669"/>
    <property type="project" value="UniProtKB-UniRule"/>
</dbReference>
<organism evidence="20 21">
    <name type="scientific">Marinospirillum alkaliphilum DSM 21637</name>
    <dbReference type="NCBI Taxonomy" id="1122209"/>
    <lineage>
        <taxon>Bacteria</taxon>
        <taxon>Pseudomonadati</taxon>
        <taxon>Pseudomonadota</taxon>
        <taxon>Gammaproteobacteria</taxon>
        <taxon>Oceanospirillales</taxon>
        <taxon>Oceanospirillaceae</taxon>
        <taxon>Marinospirillum</taxon>
    </lineage>
</organism>
<dbReference type="Proteomes" id="UP000182350">
    <property type="component" value="Unassembled WGS sequence"/>
</dbReference>
<comment type="cofactor">
    <cofactor evidence="15">
        <name>Mg(2+)</name>
        <dbReference type="ChEBI" id="CHEBI:18420"/>
    </cofactor>
    <text evidence="15">Binds 1 Mg(2+) ion per subunit.</text>
</comment>
<evidence type="ECO:0000256" key="4">
    <source>
        <dbReference type="ARBA" id="ARBA00022763"/>
    </source>
</evidence>
<dbReference type="PANTHER" id="PTHR11070">
    <property type="entry name" value="UVRD / RECB / PCRA DNA HELICASE FAMILY MEMBER"/>
    <property type="match status" value="1"/>
</dbReference>
<dbReference type="STRING" id="1122209.SAMN02745752_02351"/>
<dbReference type="Gene3D" id="3.40.50.300">
    <property type="entry name" value="P-loop containing nucleotide triphosphate hydrolases"/>
    <property type="match status" value="2"/>
</dbReference>
<accession>A0A1K1YQR6</accession>
<dbReference type="Pfam" id="PF00580">
    <property type="entry name" value="UvrD-helicase"/>
    <property type="match status" value="1"/>
</dbReference>
<comment type="subunit">
    <text evidence="15">Heterotrimer of RecB, RecC and RecD. All subunits contribute to DNA-binding. Interacts with RecA.</text>
</comment>
<keyword evidence="6 15" id="KW-0347">Helicase</keyword>
<evidence type="ECO:0000256" key="12">
    <source>
        <dbReference type="ARBA" id="ARBA00023235"/>
    </source>
</evidence>
<keyword evidence="12 15" id="KW-0413">Isomerase</keyword>
<keyword evidence="4 15" id="KW-0227">DNA damage</keyword>
<evidence type="ECO:0000256" key="17">
    <source>
        <dbReference type="SAM" id="MobiDB-lite"/>
    </source>
</evidence>
<evidence type="ECO:0000256" key="8">
    <source>
        <dbReference type="ARBA" id="ARBA00022840"/>
    </source>
</evidence>
<evidence type="ECO:0000256" key="13">
    <source>
        <dbReference type="ARBA" id="ARBA00034617"/>
    </source>
</evidence>
<dbReference type="RefSeq" id="WP_072326674.1">
    <property type="nucleotide sequence ID" value="NZ_FPJW01000008.1"/>
</dbReference>
<evidence type="ECO:0000313" key="20">
    <source>
        <dbReference type="EMBL" id="SFX63692.1"/>
    </source>
</evidence>
<evidence type="ECO:0000313" key="21">
    <source>
        <dbReference type="Proteomes" id="UP000182350"/>
    </source>
</evidence>
<keyword evidence="1 15" id="KW-0540">Nuclease</keyword>